<dbReference type="PANTHER" id="PTHR46204:SF8">
    <property type="entry name" value="PROTEIN KINASE DOMAIN-CONTAINING PROTEIN"/>
    <property type="match status" value="1"/>
</dbReference>
<evidence type="ECO:0000256" key="9">
    <source>
        <dbReference type="ARBA" id="ARBA00022741"/>
    </source>
</evidence>
<evidence type="ECO:0000259" key="23">
    <source>
        <dbReference type="PROSITE" id="PS51782"/>
    </source>
</evidence>
<comment type="similarity">
    <text evidence="3">Belongs to the adaptor complexes medium subunit family.</text>
</comment>
<evidence type="ECO:0000256" key="14">
    <source>
        <dbReference type="ARBA" id="ARBA00023136"/>
    </source>
</evidence>
<evidence type="ECO:0000313" key="24">
    <source>
        <dbReference type="EnsemblPlants" id="cds.evm.model.04.249"/>
    </source>
</evidence>
<feature type="domain" description="LysM" evidence="23">
    <location>
        <begin position="164"/>
        <end position="210"/>
    </location>
</feature>
<name>A0A803PGU2_CANSA</name>
<proteinExistence type="inferred from homology"/>
<keyword evidence="15" id="KW-1015">Disulfide bond</keyword>
<keyword evidence="9 18" id="KW-0547">Nucleotide-binding</keyword>
<dbReference type="CDD" id="cd00118">
    <property type="entry name" value="LysM"/>
    <property type="match status" value="1"/>
</dbReference>
<keyword evidence="14 19" id="KW-0472">Membrane</keyword>
<keyword evidence="8 20" id="KW-0732">Signal</keyword>
<evidence type="ECO:0000256" key="16">
    <source>
        <dbReference type="ARBA" id="ARBA00023329"/>
    </source>
</evidence>
<dbReference type="PROSITE" id="PS00990">
    <property type="entry name" value="CLAT_ADAPTOR_M_1"/>
    <property type="match status" value="1"/>
</dbReference>
<keyword evidence="5" id="KW-1003">Cell membrane</keyword>
<dbReference type="InterPro" id="IPR001392">
    <property type="entry name" value="Clathrin_mu"/>
</dbReference>
<keyword evidence="25" id="KW-1185">Reference proteome</keyword>
<dbReference type="PROSITE" id="PS51072">
    <property type="entry name" value="MHD"/>
    <property type="match status" value="1"/>
</dbReference>
<dbReference type="InterPro" id="IPR018392">
    <property type="entry name" value="LysM"/>
</dbReference>
<feature type="signal peptide" evidence="20">
    <location>
        <begin position="1"/>
        <end position="26"/>
    </location>
</feature>
<evidence type="ECO:0000256" key="20">
    <source>
        <dbReference type="SAM" id="SignalP"/>
    </source>
</evidence>
<feature type="transmembrane region" description="Helical" evidence="19">
    <location>
        <begin position="230"/>
        <end position="251"/>
    </location>
</feature>
<dbReference type="GO" id="GO:0030131">
    <property type="term" value="C:clathrin adaptor complex"/>
    <property type="evidence" value="ECO:0007669"/>
    <property type="project" value="InterPro"/>
</dbReference>
<dbReference type="SUPFAM" id="SSF54106">
    <property type="entry name" value="LysM domain"/>
    <property type="match status" value="1"/>
</dbReference>
<dbReference type="PROSITE" id="PS00991">
    <property type="entry name" value="CLAT_ADAPTOR_M_2"/>
    <property type="match status" value="1"/>
</dbReference>
<keyword evidence="6" id="KW-0808">Transferase</keyword>
<dbReference type="PROSITE" id="PS50011">
    <property type="entry name" value="PROTEIN_KINASE_DOM"/>
    <property type="match status" value="1"/>
</dbReference>
<dbReference type="EMBL" id="UZAU01000358">
    <property type="status" value="NOT_ANNOTATED_CDS"/>
    <property type="molecule type" value="Genomic_DNA"/>
</dbReference>
<dbReference type="PANTHER" id="PTHR46204">
    <property type="entry name" value="CHITIN ELICITOR RECEPTOR KINASE 1-RELATED"/>
    <property type="match status" value="1"/>
</dbReference>
<dbReference type="InterPro" id="IPR018240">
    <property type="entry name" value="Clathrin_mu_CS"/>
</dbReference>
<dbReference type="Gene3D" id="3.30.200.20">
    <property type="entry name" value="Phosphorylase Kinase, domain 1"/>
    <property type="match status" value="1"/>
</dbReference>
<comment type="subunit">
    <text evidence="17">Adaptor protein complex 1 (AP-1) is a heterotetramer composed of two large adaptins (gamma-type subunit and beta-type subunit), a medium adaptin (mu-type subunit) and a small adaptin (sigma-type subunit).</text>
</comment>
<dbReference type="Gene3D" id="3.10.350.10">
    <property type="entry name" value="LysM domain"/>
    <property type="match status" value="1"/>
</dbReference>
<keyword evidence="11 18" id="KW-0067">ATP-binding</keyword>
<dbReference type="InterPro" id="IPR022775">
    <property type="entry name" value="AP_mu_sigma_su"/>
</dbReference>
<keyword evidence="10" id="KW-0418">Kinase</keyword>
<keyword evidence="4" id="KW-0813">Transport</keyword>
<dbReference type="InterPro" id="IPR036779">
    <property type="entry name" value="LysM_dom_sf"/>
</dbReference>
<feature type="domain" description="MHD" evidence="22">
    <location>
        <begin position="821"/>
        <end position="1077"/>
    </location>
</feature>
<dbReference type="GO" id="GO:0005524">
    <property type="term" value="F:ATP binding"/>
    <property type="evidence" value="ECO:0007669"/>
    <property type="project" value="UniProtKB-UniRule"/>
</dbReference>
<evidence type="ECO:0000256" key="4">
    <source>
        <dbReference type="ARBA" id="ARBA00022448"/>
    </source>
</evidence>
<dbReference type="InterPro" id="IPR028565">
    <property type="entry name" value="MHD"/>
</dbReference>
<evidence type="ECO:0000256" key="6">
    <source>
        <dbReference type="ARBA" id="ARBA00022679"/>
    </source>
</evidence>
<dbReference type="GO" id="GO:0016192">
    <property type="term" value="P:vesicle-mediated transport"/>
    <property type="evidence" value="ECO:0007669"/>
    <property type="project" value="InterPro"/>
</dbReference>
<dbReference type="EnsemblPlants" id="evm.model.04.249">
    <property type="protein sequence ID" value="cds.evm.model.04.249"/>
    <property type="gene ID" value="evm.TU.04.249"/>
</dbReference>
<evidence type="ECO:0000259" key="21">
    <source>
        <dbReference type="PROSITE" id="PS50011"/>
    </source>
</evidence>
<feature type="binding site" evidence="18">
    <location>
        <position position="340"/>
    </location>
    <ligand>
        <name>ATP</name>
        <dbReference type="ChEBI" id="CHEBI:30616"/>
    </ligand>
</feature>
<evidence type="ECO:0000256" key="11">
    <source>
        <dbReference type="ARBA" id="ARBA00022840"/>
    </source>
</evidence>
<dbReference type="InterPro" id="IPR011012">
    <property type="entry name" value="Longin-like_dom_sf"/>
</dbReference>
<dbReference type="Proteomes" id="UP000596661">
    <property type="component" value="Chromosome 4"/>
</dbReference>
<comment type="subcellular location">
    <subcellularLocation>
        <location evidence="1">Cell membrane</location>
        <topology evidence="1">Single-pass membrane protein</topology>
    </subcellularLocation>
    <subcellularLocation>
        <location evidence="2">Cytoplasmic vesicle</location>
        <location evidence="2">Clathrin-coated vesicle membrane</location>
    </subcellularLocation>
</comment>
<reference evidence="24" key="2">
    <citation type="submission" date="2021-03" db="UniProtKB">
        <authorList>
            <consortium name="EnsemblPlants"/>
        </authorList>
    </citation>
    <scope>IDENTIFICATION</scope>
</reference>
<dbReference type="SMART" id="SM00257">
    <property type="entry name" value="LysM"/>
    <property type="match status" value="1"/>
</dbReference>
<evidence type="ECO:0000256" key="1">
    <source>
        <dbReference type="ARBA" id="ARBA00004162"/>
    </source>
</evidence>
<dbReference type="GO" id="GO:0019199">
    <property type="term" value="F:transmembrane receptor protein kinase activity"/>
    <property type="evidence" value="ECO:0007669"/>
    <property type="project" value="InterPro"/>
</dbReference>
<keyword evidence="13 19" id="KW-1133">Transmembrane helix</keyword>
<dbReference type="FunFam" id="1.10.510.10:FF:000468">
    <property type="entry name" value="PTI1-like tyrosine-protein kinase 3"/>
    <property type="match status" value="1"/>
</dbReference>
<dbReference type="PROSITE" id="PS00107">
    <property type="entry name" value="PROTEIN_KINASE_ATP"/>
    <property type="match status" value="1"/>
</dbReference>
<dbReference type="Gene3D" id="2.60.40.1170">
    <property type="entry name" value="Mu homology domain, subdomain B"/>
    <property type="match status" value="2"/>
</dbReference>
<dbReference type="InterPro" id="IPR036168">
    <property type="entry name" value="AP2_Mu_C_sf"/>
</dbReference>
<evidence type="ECO:0000256" key="17">
    <source>
        <dbReference type="ARBA" id="ARBA00066271"/>
    </source>
</evidence>
<evidence type="ECO:0000256" key="10">
    <source>
        <dbReference type="ARBA" id="ARBA00022777"/>
    </source>
</evidence>
<dbReference type="PRINTS" id="PR00314">
    <property type="entry name" value="CLATHRINADPT"/>
</dbReference>
<accession>A0A803PGU2</accession>
<dbReference type="InterPro" id="IPR000719">
    <property type="entry name" value="Prot_kinase_dom"/>
</dbReference>
<keyword evidence="12" id="KW-0653">Protein transport</keyword>
<dbReference type="Pfam" id="PF01476">
    <property type="entry name" value="LysM"/>
    <property type="match status" value="1"/>
</dbReference>
<dbReference type="GO" id="GO:0030665">
    <property type="term" value="C:clathrin-coated vesicle membrane"/>
    <property type="evidence" value="ECO:0007669"/>
    <property type="project" value="UniProtKB-SubCell"/>
</dbReference>
<evidence type="ECO:0000256" key="18">
    <source>
        <dbReference type="PROSITE-ProRule" id="PRU10141"/>
    </source>
</evidence>
<keyword evidence="7 19" id="KW-0812">Transmembrane</keyword>
<dbReference type="FunFam" id="3.30.200.20:FF:000526">
    <property type="entry name" value="Kinase family protein"/>
    <property type="match status" value="1"/>
</dbReference>
<dbReference type="InterPro" id="IPR011009">
    <property type="entry name" value="Kinase-like_dom_sf"/>
</dbReference>
<evidence type="ECO:0000259" key="22">
    <source>
        <dbReference type="PROSITE" id="PS51072"/>
    </source>
</evidence>
<dbReference type="SMART" id="SM00220">
    <property type="entry name" value="S_TKc"/>
    <property type="match status" value="1"/>
</dbReference>
<evidence type="ECO:0000256" key="13">
    <source>
        <dbReference type="ARBA" id="ARBA00022989"/>
    </source>
</evidence>
<feature type="chain" id="PRO_5031492864" evidence="20">
    <location>
        <begin position="27"/>
        <end position="1079"/>
    </location>
</feature>
<evidence type="ECO:0000256" key="2">
    <source>
        <dbReference type="ARBA" id="ARBA00004640"/>
    </source>
</evidence>
<dbReference type="Pfam" id="PF00069">
    <property type="entry name" value="Pkinase"/>
    <property type="match status" value="1"/>
</dbReference>
<dbReference type="Pfam" id="PF00928">
    <property type="entry name" value="Adap_comp_sub"/>
    <property type="match status" value="1"/>
</dbReference>
<evidence type="ECO:0000313" key="25">
    <source>
        <dbReference type="Proteomes" id="UP000596661"/>
    </source>
</evidence>
<dbReference type="CDD" id="cd09250">
    <property type="entry name" value="AP-1_Mu1_Cterm"/>
    <property type="match status" value="1"/>
</dbReference>
<dbReference type="PROSITE" id="PS00108">
    <property type="entry name" value="PROTEIN_KINASE_ST"/>
    <property type="match status" value="1"/>
</dbReference>
<dbReference type="Gene3D" id="1.10.510.10">
    <property type="entry name" value="Transferase(Phosphotransferase) domain 1"/>
    <property type="match status" value="1"/>
</dbReference>
<organism evidence="24 25">
    <name type="scientific">Cannabis sativa</name>
    <name type="common">Hemp</name>
    <name type="synonym">Marijuana</name>
    <dbReference type="NCBI Taxonomy" id="3483"/>
    <lineage>
        <taxon>Eukaryota</taxon>
        <taxon>Viridiplantae</taxon>
        <taxon>Streptophyta</taxon>
        <taxon>Embryophyta</taxon>
        <taxon>Tracheophyta</taxon>
        <taxon>Spermatophyta</taxon>
        <taxon>Magnoliopsida</taxon>
        <taxon>eudicotyledons</taxon>
        <taxon>Gunneridae</taxon>
        <taxon>Pentapetalae</taxon>
        <taxon>rosids</taxon>
        <taxon>fabids</taxon>
        <taxon>Rosales</taxon>
        <taxon>Cannabaceae</taxon>
        <taxon>Cannabis</taxon>
    </lineage>
</organism>
<evidence type="ECO:0000256" key="7">
    <source>
        <dbReference type="ARBA" id="ARBA00022692"/>
    </source>
</evidence>
<dbReference type="Pfam" id="PF01217">
    <property type="entry name" value="Clat_adaptor_s"/>
    <property type="match status" value="1"/>
</dbReference>
<dbReference type="AlphaFoldDB" id="A0A803PGU2"/>
<feature type="domain" description="Protein kinase" evidence="21">
    <location>
        <begin position="312"/>
        <end position="593"/>
    </location>
</feature>
<evidence type="ECO:0000256" key="5">
    <source>
        <dbReference type="ARBA" id="ARBA00022475"/>
    </source>
</evidence>
<dbReference type="SUPFAM" id="SSF49447">
    <property type="entry name" value="Second domain of Mu2 adaptin subunit (ap50) of ap2 adaptor"/>
    <property type="match status" value="1"/>
</dbReference>
<evidence type="ECO:0000256" key="8">
    <source>
        <dbReference type="ARBA" id="ARBA00022729"/>
    </source>
</evidence>
<dbReference type="GO" id="GO:0005886">
    <property type="term" value="C:plasma membrane"/>
    <property type="evidence" value="ECO:0007669"/>
    <property type="project" value="UniProtKB-SubCell"/>
</dbReference>
<dbReference type="InterPro" id="IPR017441">
    <property type="entry name" value="Protein_kinase_ATP_BS"/>
</dbReference>
<sequence>MAIMASYHNLLPYLFLMFTNFHGVFPQPVNVTTSIMNPFNCSAKIKTCNALLYYNNEGITKEEVATYYHVNASSQIKSIIHGNNKEDYLISVPCSCSSMYGNNSYFYNTTYKVKLGDTFQNVSTKYYSGQGWRFEEEDKSFKPDNDYTMHLLCGCLESDSQIVVTYTVQDHDTLSSIATLLSAKFDDLVGLNGNLTQNPDFIKEGWVLFVPMEKNGIKISKTGMREKWKIITGILASVTFLSIATMTVILVRKKRIQQKNVEDPKGLAKILSAKKSFSLQNPFIPKENLEDFDSEKPVVFSLEEIEEATGNFDESRKVGEGGYGSVYFGILRNKEVAIKKMRSNKSKEFFAELKVLCRVHHINVVELLGYASGDDHLYLAYEYVRNGSLSEHLHDPLLKGHQPLSWSARAQIALGAAKGIEYIHDHTKERYVHRDIKTTNILLDESLRAKIADFGLAKLVGGANEDDLIATRLVGTPGYLPPESVKEFQITPKTDVFAFGVVLAELITGQRALIRNNREPNKMKSLITVVKTIFEDEDPESALEAEIDGNLRGSYPFEEIFKMGEIAESCLEEEAVDRPEMREIVVKLSQIMMSSTEWEASLGGNSQKQNYSPRTVKRFVATLVSIIVSKSHREREIVVRGKKRFAKRVSKMAGAVSALFLLDIKGRVLIWRDYRGDVTAVQAERFFSKLIEKEGDPESQDPVAHDNGVSYMFIQHNNVYLMTASRQNCNAASLLFFLHRVVDVFKHYFEELEEESLRDNFVVVYELLDEIMDFGYPQYTEAKILSEFIKTDAYRMEVNQRPPMAVTNAVSWRSEGIQYKKNEVFLDVVESVNILVNSNGQIVRSDVVGALKMRTYLTGMPECKLGLNDRVLLEAQGRATKGKAIDLEDIKFHQCVRLARFENDRTISFIPPDGAFDLMNYRLNTQVKPLIWVEAQVERHSKSRVEMTVKARSQFKERSTATNVEIELPVPYDATNPEVRTSMGSAAYAPESDALVWKIKSFPGGKEYMLRAEFRLPTITAEEAAPERKAPIRVKFEIPYFTVSGIQVRYLKIIEKSGYQALPWVRYITMAGEYELRLI</sequence>
<dbReference type="GO" id="GO:0006886">
    <property type="term" value="P:intracellular protein transport"/>
    <property type="evidence" value="ECO:0007669"/>
    <property type="project" value="InterPro"/>
</dbReference>
<reference evidence="24" key="1">
    <citation type="submission" date="2018-11" db="EMBL/GenBank/DDBJ databases">
        <authorList>
            <person name="Grassa J C."/>
        </authorList>
    </citation>
    <scope>NUCLEOTIDE SEQUENCE [LARGE SCALE GENOMIC DNA]</scope>
</reference>
<dbReference type="CDD" id="cd14835">
    <property type="entry name" value="AP1_Mu_N"/>
    <property type="match status" value="1"/>
</dbReference>
<dbReference type="SUPFAM" id="SSF56112">
    <property type="entry name" value="Protein kinase-like (PK-like)"/>
    <property type="match status" value="1"/>
</dbReference>
<dbReference type="GO" id="GO:0045087">
    <property type="term" value="P:innate immune response"/>
    <property type="evidence" value="ECO:0007669"/>
    <property type="project" value="InterPro"/>
</dbReference>
<evidence type="ECO:0000256" key="15">
    <source>
        <dbReference type="ARBA" id="ARBA00023157"/>
    </source>
</evidence>
<dbReference type="InterPro" id="IPR008271">
    <property type="entry name" value="Ser/Thr_kinase_AS"/>
</dbReference>
<dbReference type="InterPro" id="IPR044812">
    <property type="entry name" value="CERK1/LYK3-like"/>
</dbReference>
<dbReference type="SUPFAM" id="SSF64356">
    <property type="entry name" value="SNARE-like"/>
    <property type="match status" value="1"/>
</dbReference>
<keyword evidence="16" id="KW-0968">Cytoplasmic vesicle</keyword>
<dbReference type="FunFam" id="3.30.450.60:FF:000006">
    <property type="entry name" value="AP-1 complex subunit mu-1 isoform 1"/>
    <property type="match status" value="1"/>
</dbReference>
<evidence type="ECO:0000256" key="3">
    <source>
        <dbReference type="ARBA" id="ARBA00005324"/>
    </source>
</evidence>
<evidence type="ECO:0000256" key="19">
    <source>
        <dbReference type="SAM" id="Phobius"/>
    </source>
</evidence>
<evidence type="ECO:0000256" key="12">
    <source>
        <dbReference type="ARBA" id="ARBA00022927"/>
    </source>
</evidence>
<dbReference type="Gramene" id="evm.model.04.249">
    <property type="protein sequence ID" value="cds.evm.model.04.249"/>
    <property type="gene ID" value="evm.TU.04.249"/>
</dbReference>
<dbReference type="PROSITE" id="PS51782">
    <property type="entry name" value="LYSM"/>
    <property type="match status" value="1"/>
</dbReference>
<dbReference type="OMA" id="MMSSTEW"/>
<protein>
    <submittedName>
        <fullName evidence="24">Uncharacterized protein</fullName>
    </submittedName>
</protein>
<dbReference type="Gene3D" id="3.30.450.60">
    <property type="match status" value="1"/>
</dbReference>